<name>A0A1T4QDA4_9ACTN</name>
<dbReference type="AlphaFoldDB" id="A0A1T4QDA4"/>
<dbReference type="InterPro" id="IPR036661">
    <property type="entry name" value="Luciferase-like_sf"/>
</dbReference>
<accession>A0A1T4QDA4</accession>
<keyword evidence="1" id="KW-0560">Oxidoreductase</keyword>
<dbReference type="SUPFAM" id="SSF51679">
    <property type="entry name" value="Bacterial luciferase-like"/>
    <property type="match status" value="1"/>
</dbReference>
<evidence type="ECO:0000256" key="1">
    <source>
        <dbReference type="ARBA" id="ARBA00023002"/>
    </source>
</evidence>
<proteinExistence type="predicted"/>
<dbReference type="Gene3D" id="3.20.20.30">
    <property type="entry name" value="Luciferase-like domain"/>
    <property type="match status" value="1"/>
</dbReference>
<dbReference type="STRING" id="1122192.SAMN02745673_02165"/>
<dbReference type="InterPro" id="IPR011251">
    <property type="entry name" value="Luciferase-like_dom"/>
</dbReference>
<sequence>MGPDIGLQLPCRLPPSRLVALARDAEHAGFDEVWIVEDCFYAGGVATAASVLAATERVVVGIGILPTVVRNAAFTAMELAALADLHPRRLIAGLGHGMRDWMRQVGAAPASPLTALAEHLDAVRALLAGETVTVQGRYVRLDGVRLEFPPEAVPPVLAGVRGPKSLEVSGRHADGTLLAEPASPAYITAARRAIAEGHTDPRRPHRLAAYTWFHVGEDLDEARDALRPAIAAAVTDPAWAAHLEPLGYAGQARELADLPEEERAGALPDAWIDELAVVGTPRDCAARIGELYRAGADAVVLLPGPDTAGQLARAGADLLPLLRS</sequence>
<protein>
    <submittedName>
        <fullName evidence="3">Flavin-dependent oxidoreductase, luciferase family (Includes alkanesulfonate monooxygenase SsuD and methylene tetrahydromethanopterin reductase)</fullName>
    </submittedName>
</protein>
<evidence type="ECO:0000313" key="3">
    <source>
        <dbReference type="EMBL" id="SKA01675.1"/>
    </source>
</evidence>
<dbReference type="InterPro" id="IPR050564">
    <property type="entry name" value="F420-G6PD/mer"/>
</dbReference>
<dbReference type="PANTHER" id="PTHR43244:SF1">
    <property type="entry name" value="5,10-METHYLENETETRAHYDROMETHANOPTERIN REDUCTASE"/>
    <property type="match status" value="1"/>
</dbReference>
<keyword evidence="4" id="KW-1185">Reference proteome</keyword>
<dbReference type="Pfam" id="PF00296">
    <property type="entry name" value="Bac_luciferase"/>
    <property type="match status" value="1"/>
</dbReference>
<dbReference type="GO" id="GO:0016705">
    <property type="term" value="F:oxidoreductase activity, acting on paired donors, with incorporation or reduction of molecular oxygen"/>
    <property type="evidence" value="ECO:0007669"/>
    <property type="project" value="InterPro"/>
</dbReference>
<dbReference type="RefSeq" id="WP_078761506.1">
    <property type="nucleotide sequence ID" value="NZ_FUWS01000005.1"/>
</dbReference>
<gene>
    <name evidence="3" type="ORF">SAMN02745673_02165</name>
</gene>
<dbReference type="GO" id="GO:0004497">
    <property type="term" value="F:monooxygenase activity"/>
    <property type="evidence" value="ECO:0007669"/>
    <property type="project" value="UniProtKB-KW"/>
</dbReference>
<dbReference type="EMBL" id="FUWS01000005">
    <property type="protein sequence ID" value="SKA01675.1"/>
    <property type="molecule type" value="Genomic_DNA"/>
</dbReference>
<evidence type="ECO:0000259" key="2">
    <source>
        <dbReference type="Pfam" id="PF00296"/>
    </source>
</evidence>
<dbReference type="PANTHER" id="PTHR43244">
    <property type="match status" value="1"/>
</dbReference>
<feature type="domain" description="Luciferase-like" evidence="2">
    <location>
        <begin position="14"/>
        <end position="297"/>
    </location>
</feature>
<dbReference type="CDD" id="cd01097">
    <property type="entry name" value="Tetrahydromethanopterin_reductase"/>
    <property type="match status" value="1"/>
</dbReference>
<evidence type="ECO:0000313" key="4">
    <source>
        <dbReference type="Proteomes" id="UP000190637"/>
    </source>
</evidence>
<dbReference type="OrthoDB" id="675245at2"/>
<keyword evidence="3" id="KW-0503">Monooxygenase</keyword>
<reference evidence="3 4" key="1">
    <citation type="submission" date="2017-02" db="EMBL/GenBank/DDBJ databases">
        <authorList>
            <person name="Peterson S.W."/>
        </authorList>
    </citation>
    <scope>NUCLEOTIDE SEQUENCE [LARGE SCALE GENOMIC DNA]</scope>
    <source>
        <strain evidence="3 4">DSM 45154</strain>
    </source>
</reference>
<organism evidence="3 4">
    <name type="scientific">Marinactinospora thermotolerans DSM 45154</name>
    <dbReference type="NCBI Taxonomy" id="1122192"/>
    <lineage>
        <taxon>Bacteria</taxon>
        <taxon>Bacillati</taxon>
        <taxon>Actinomycetota</taxon>
        <taxon>Actinomycetes</taxon>
        <taxon>Streptosporangiales</taxon>
        <taxon>Nocardiopsidaceae</taxon>
        <taxon>Marinactinospora</taxon>
    </lineage>
</organism>
<dbReference type="Proteomes" id="UP000190637">
    <property type="component" value="Unassembled WGS sequence"/>
</dbReference>